<reference evidence="2 3" key="1">
    <citation type="journal article" date="2015" name="Proc. Natl. Acad. Sci. U.S.A.">
        <title>The resurrection genome of Boea hygrometrica: A blueprint for survival of dehydration.</title>
        <authorList>
            <person name="Xiao L."/>
            <person name="Yang G."/>
            <person name="Zhang L."/>
            <person name="Yang X."/>
            <person name="Zhao S."/>
            <person name="Ji Z."/>
            <person name="Zhou Q."/>
            <person name="Hu M."/>
            <person name="Wang Y."/>
            <person name="Chen M."/>
            <person name="Xu Y."/>
            <person name="Jin H."/>
            <person name="Xiao X."/>
            <person name="Hu G."/>
            <person name="Bao F."/>
            <person name="Hu Y."/>
            <person name="Wan P."/>
            <person name="Li L."/>
            <person name="Deng X."/>
            <person name="Kuang T."/>
            <person name="Xiang C."/>
            <person name="Zhu J.K."/>
            <person name="Oliver M.J."/>
            <person name="He Y."/>
        </authorList>
    </citation>
    <scope>NUCLEOTIDE SEQUENCE [LARGE SCALE GENOMIC DNA]</scope>
    <source>
        <strain evidence="3">cv. XS01</strain>
    </source>
</reference>
<keyword evidence="3" id="KW-1185">Reference proteome</keyword>
<protein>
    <submittedName>
        <fullName evidence="2">Uncharacterized protein</fullName>
    </submittedName>
</protein>
<dbReference type="EMBL" id="KV013830">
    <property type="protein sequence ID" value="KZV23352.1"/>
    <property type="molecule type" value="Genomic_DNA"/>
</dbReference>
<evidence type="ECO:0000313" key="3">
    <source>
        <dbReference type="Proteomes" id="UP000250235"/>
    </source>
</evidence>
<sequence length="181" mass="20614">MMKISWSAKIVDDISSDVIIQQEATMKRSAKLKRRRFKNQQLKQSTKEEATSYGDSADGLMLMTSSVTSSSRKNQQVACIPDARGSDVVEEIQSQATQEDVAMEIISRREDSAGALHKWKEDKIAFWSAEQDLEAFQREVFYRGYILEATLIEEVSPAVQSERDAMRSFSWCNYNTMGNIH</sequence>
<dbReference type="Proteomes" id="UP000250235">
    <property type="component" value="Unassembled WGS sequence"/>
</dbReference>
<feature type="region of interest" description="Disordered" evidence="1">
    <location>
        <begin position="30"/>
        <end position="53"/>
    </location>
</feature>
<evidence type="ECO:0000256" key="1">
    <source>
        <dbReference type="SAM" id="MobiDB-lite"/>
    </source>
</evidence>
<proteinExistence type="predicted"/>
<name>A0A2Z7AVU5_9LAMI</name>
<gene>
    <name evidence="2" type="ORF">F511_44541</name>
</gene>
<evidence type="ECO:0000313" key="2">
    <source>
        <dbReference type="EMBL" id="KZV23352.1"/>
    </source>
</evidence>
<organism evidence="2 3">
    <name type="scientific">Dorcoceras hygrometricum</name>
    <dbReference type="NCBI Taxonomy" id="472368"/>
    <lineage>
        <taxon>Eukaryota</taxon>
        <taxon>Viridiplantae</taxon>
        <taxon>Streptophyta</taxon>
        <taxon>Embryophyta</taxon>
        <taxon>Tracheophyta</taxon>
        <taxon>Spermatophyta</taxon>
        <taxon>Magnoliopsida</taxon>
        <taxon>eudicotyledons</taxon>
        <taxon>Gunneridae</taxon>
        <taxon>Pentapetalae</taxon>
        <taxon>asterids</taxon>
        <taxon>lamiids</taxon>
        <taxon>Lamiales</taxon>
        <taxon>Gesneriaceae</taxon>
        <taxon>Didymocarpoideae</taxon>
        <taxon>Trichosporeae</taxon>
        <taxon>Loxocarpinae</taxon>
        <taxon>Dorcoceras</taxon>
    </lineage>
</organism>
<accession>A0A2Z7AVU5</accession>
<dbReference type="AlphaFoldDB" id="A0A2Z7AVU5"/>